<gene>
    <name evidence="2" type="primary">mocA</name>
    <name evidence="2" type="ORF">OXPF_35150</name>
</gene>
<sequence length="200" mass="22653">MVTGIVLSAGMGKRMGRQKLLLPFKGHTILEEIIKNAKASKLKNILIIYGEPQNEFEILCKRLGVAGIYNENYRNGQSQSVICGVKNSQENSSYMFLLGDQPFVNRDIINKILDEHTINADKIIIPLYDGERGNPVLFPNCLKDEFVNLKGDIGGREVIKMNETMVREIHINSRKAGFDIDTQNDYELAKEMAKDEDRSF</sequence>
<keyword evidence="2" id="KW-0548">Nucleotidyltransferase</keyword>
<dbReference type="STRING" id="36849.OXPF_35150"/>
<reference evidence="2 3" key="1">
    <citation type="submission" date="2015-09" db="EMBL/GenBank/DDBJ databases">
        <title>Genome sequence of Oxobacter pfennigii DSM 3222.</title>
        <authorList>
            <person name="Poehlein A."/>
            <person name="Bengelsdorf F.R."/>
            <person name="Schiel-Bengelsdorf B."/>
            <person name="Duerre P."/>
            <person name="Daniel R."/>
        </authorList>
    </citation>
    <scope>NUCLEOTIDE SEQUENCE [LARGE SCALE GENOMIC DNA]</scope>
    <source>
        <strain evidence="2 3">DSM 3222</strain>
    </source>
</reference>
<dbReference type="SUPFAM" id="SSF53448">
    <property type="entry name" value="Nucleotide-diphospho-sugar transferases"/>
    <property type="match status" value="1"/>
</dbReference>
<dbReference type="Gene3D" id="3.90.550.10">
    <property type="entry name" value="Spore Coat Polysaccharide Biosynthesis Protein SpsA, Chain A"/>
    <property type="match status" value="1"/>
</dbReference>
<dbReference type="PANTHER" id="PTHR43777">
    <property type="entry name" value="MOLYBDENUM COFACTOR CYTIDYLYLTRANSFERASE"/>
    <property type="match status" value="1"/>
</dbReference>
<dbReference type="InterPro" id="IPR025877">
    <property type="entry name" value="MobA-like_NTP_Trfase"/>
</dbReference>
<keyword evidence="2" id="KW-0808">Transferase</keyword>
<keyword evidence="3" id="KW-1185">Reference proteome</keyword>
<evidence type="ECO:0000259" key="1">
    <source>
        <dbReference type="Pfam" id="PF12804"/>
    </source>
</evidence>
<dbReference type="InterPro" id="IPR029044">
    <property type="entry name" value="Nucleotide-diphossugar_trans"/>
</dbReference>
<dbReference type="RefSeq" id="WP_054876505.1">
    <property type="nucleotide sequence ID" value="NZ_LKET01000051.1"/>
</dbReference>
<dbReference type="OrthoDB" id="9797742at2"/>
<dbReference type="GO" id="GO:0061602">
    <property type="term" value="F:molybdenum cofactor cytidylyltransferase activity"/>
    <property type="evidence" value="ECO:0007669"/>
    <property type="project" value="UniProtKB-EC"/>
</dbReference>
<dbReference type="PANTHER" id="PTHR43777:SF1">
    <property type="entry name" value="MOLYBDENUM COFACTOR CYTIDYLYLTRANSFERASE"/>
    <property type="match status" value="1"/>
</dbReference>
<dbReference type="Pfam" id="PF12804">
    <property type="entry name" value="NTP_transf_3"/>
    <property type="match status" value="1"/>
</dbReference>
<evidence type="ECO:0000313" key="2">
    <source>
        <dbReference type="EMBL" id="KPU42755.1"/>
    </source>
</evidence>
<dbReference type="CDD" id="cd04182">
    <property type="entry name" value="GT_2_like_f"/>
    <property type="match status" value="1"/>
</dbReference>
<name>A0A0P8W4P0_9CLOT</name>
<proteinExistence type="predicted"/>
<dbReference type="EMBL" id="LKET01000051">
    <property type="protein sequence ID" value="KPU42755.1"/>
    <property type="molecule type" value="Genomic_DNA"/>
</dbReference>
<dbReference type="NCBIfam" id="TIGR03310">
    <property type="entry name" value="matur_MocA_YgfJ"/>
    <property type="match status" value="1"/>
</dbReference>
<protein>
    <submittedName>
        <fullName evidence="2">Molybdenum cofactor cytidylyltransferase</fullName>
        <ecNumber evidence="2">2.7.7.76</ecNumber>
    </submittedName>
</protein>
<organism evidence="2 3">
    <name type="scientific">Oxobacter pfennigii</name>
    <dbReference type="NCBI Taxonomy" id="36849"/>
    <lineage>
        <taxon>Bacteria</taxon>
        <taxon>Bacillati</taxon>
        <taxon>Bacillota</taxon>
        <taxon>Clostridia</taxon>
        <taxon>Eubacteriales</taxon>
        <taxon>Clostridiaceae</taxon>
        <taxon>Oxobacter</taxon>
    </lineage>
</organism>
<evidence type="ECO:0000313" key="3">
    <source>
        <dbReference type="Proteomes" id="UP000050326"/>
    </source>
</evidence>
<comment type="caution">
    <text evidence="2">The sequence shown here is derived from an EMBL/GenBank/DDBJ whole genome shotgun (WGS) entry which is preliminary data.</text>
</comment>
<dbReference type="AlphaFoldDB" id="A0A0P8W4P0"/>
<dbReference type="EC" id="2.7.7.76" evidence="2"/>
<feature type="domain" description="MobA-like NTP transferase" evidence="1">
    <location>
        <begin position="4"/>
        <end position="161"/>
    </location>
</feature>
<accession>A0A0P8W4P0</accession>
<dbReference type="Proteomes" id="UP000050326">
    <property type="component" value="Unassembled WGS sequence"/>
</dbReference>
<dbReference type="InterPro" id="IPR017696">
    <property type="entry name" value="Mo_hydrolase_YgfJ"/>
</dbReference>